<sequence>MDTSDLERVESLWFSDGNVVLQAGNVQFRVYSGLLAQKSRVFADLLACPQPEEDSVIEGCPVMHLDDSAADTLYFLKAVFDYEFFPPYPAHTDFDAIHGVLKLSTKYDVQPLRTRALQHLSSVHPSSLAAWDALCSPSSLSFTPPAYAGPSFDASNLELPIITLARATHAQWILPVAFYRALSTLSASDILDGIDYTAVHVELQKPDKVLLLEAGPVVLGEPTADILGFLWSPTVIPGCESSGASSSGIMNACTANRLMMRVAAERWRSDALALLPICVSVGAPKGSPTATAIVEEGEGTRDDGIKTESMQGEGDATKSTEEEQEGRAIWSEDDFSRLDVCGPCLTHMKADWSARRAQFWERLPSLFGLPAWEELERQRMQEIGW</sequence>
<evidence type="ECO:0008006" key="4">
    <source>
        <dbReference type="Google" id="ProtNLM"/>
    </source>
</evidence>
<dbReference type="Proteomes" id="UP000613580">
    <property type="component" value="Unassembled WGS sequence"/>
</dbReference>
<dbReference type="OrthoDB" id="2757422at2759"/>
<reference evidence="2" key="1">
    <citation type="submission" date="2020-05" db="EMBL/GenBank/DDBJ databases">
        <title>Mycena genomes resolve the evolution of fungal bioluminescence.</title>
        <authorList>
            <person name="Tsai I.J."/>
        </authorList>
    </citation>
    <scope>NUCLEOTIDE SEQUENCE</scope>
    <source>
        <strain evidence="2">110903Hualien_Pintung</strain>
    </source>
</reference>
<protein>
    <recommendedName>
        <fullName evidence="4">BTB domain-containing protein</fullName>
    </recommendedName>
</protein>
<name>A0A8H6WDR4_MYCCL</name>
<dbReference type="Gene3D" id="3.30.710.10">
    <property type="entry name" value="Potassium Channel Kv1.1, Chain A"/>
    <property type="match status" value="1"/>
</dbReference>
<accession>A0A8H6WDR4</accession>
<dbReference type="EMBL" id="JACAZE010000008">
    <property type="protein sequence ID" value="KAF7308679.1"/>
    <property type="molecule type" value="Genomic_DNA"/>
</dbReference>
<dbReference type="InterPro" id="IPR011333">
    <property type="entry name" value="SKP1/BTB/POZ_sf"/>
</dbReference>
<feature type="region of interest" description="Disordered" evidence="1">
    <location>
        <begin position="299"/>
        <end position="327"/>
    </location>
</feature>
<evidence type="ECO:0000313" key="3">
    <source>
        <dbReference type="Proteomes" id="UP000613580"/>
    </source>
</evidence>
<organism evidence="2 3">
    <name type="scientific">Mycena chlorophos</name>
    <name type="common">Agaric fungus</name>
    <name type="synonym">Agaricus chlorophos</name>
    <dbReference type="NCBI Taxonomy" id="658473"/>
    <lineage>
        <taxon>Eukaryota</taxon>
        <taxon>Fungi</taxon>
        <taxon>Dikarya</taxon>
        <taxon>Basidiomycota</taxon>
        <taxon>Agaricomycotina</taxon>
        <taxon>Agaricomycetes</taxon>
        <taxon>Agaricomycetidae</taxon>
        <taxon>Agaricales</taxon>
        <taxon>Marasmiineae</taxon>
        <taxon>Mycenaceae</taxon>
        <taxon>Mycena</taxon>
    </lineage>
</organism>
<keyword evidence="3" id="KW-1185">Reference proteome</keyword>
<evidence type="ECO:0000256" key="1">
    <source>
        <dbReference type="SAM" id="MobiDB-lite"/>
    </source>
</evidence>
<comment type="caution">
    <text evidence="2">The sequence shown here is derived from an EMBL/GenBank/DDBJ whole genome shotgun (WGS) entry which is preliminary data.</text>
</comment>
<proteinExistence type="predicted"/>
<evidence type="ECO:0000313" key="2">
    <source>
        <dbReference type="EMBL" id="KAF7308679.1"/>
    </source>
</evidence>
<gene>
    <name evidence="2" type="ORF">HMN09_00717400</name>
</gene>
<dbReference type="AlphaFoldDB" id="A0A8H6WDR4"/>